<dbReference type="Proteomes" id="UP000245341">
    <property type="component" value="Unplaced"/>
</dbReference>
<organism evidence="2 3">
    <name type="scientific">Leptonychotes weddellii</name>
    <name type="common">Weddell seal</name>
    <name type="synonym">Otaria weddellii</name>
    <dbReference type="NCBI Taxonomy" id="9713"/>
    <lineage>
        <taxon>Eukaryota</taxon>
        <taxon>Metazoa</taxon>
        <taxon>Chordata</taxon>
        <taxon>Craniata</taxon>
        <taxon>Vertebrata</taxon>
        <taxon>Euteleostomi</taxon>
        <taxon>Mammalia</taxon>
        <taxon>Eutheria</taxon>
        <taxon>Laurasiatheria</taxon>
        <taxon>Carnivora</taxon>
        <taxon>Caniformia</taxon>
        <taxon>Pinnipedia</taxon>
        <taxon>Phocidae</taxon>
        <taxon>Monachinae</taxon>
        <taxon>Lobodontini</taxon>
        <taxon>Leptonychotes</taxon>
    </lineage>
</organism>
<dbReference type="RefSeq" id="XP_030890719.1">
    <property type="nucleotide sequence ID" value="XM_031034859.1"/>
</dbReference>
<dbReference type="OrthoDB" id="10548348at2759"/>
<evidence type="ECO:0000313" key="2">
    <source>
        <dbReference type="Proteomes" id="UP000245341"/>
    </source>
</evidence>
<feature type="region of interest" description="Disordered" evidence="1">
    <location>
        <begin position="28"/>
        <end position="117"/>
    </location>
</feature>
<dbReference type="CTD" id="3976"/>
<feature type="compositionally biased region" description="Basic residues" evidence="1">
    <location>
        <begin position="68"/>
        <end position="78"/>
    </location>
</feature>
<evidence type="ECO:0000313" key="3">
    <source>
        <dbReference type="RefSeq" id="XP_030890719.1"/>
    </source>
</evidence>
<dbReference type="AlphaFoldDB" id="A0A7F8RC15"/>
<proteinExistence type="predicted"/>
<name>A0A7F8RC15_LEPWE</name>
<accession>A0A7F8RC15</accession>
<keyword evidence="2" id="KW-1185">Reference proteome</keyword>
<evidence type="ECO:0000256" key="1">
    <source>
        <dbReference type="SAM" id="MobiDB-lite"/>
    </source>
</evidence>
<dbReference type="GeneID" id="102726514"/>
<reference evidence="3" key="1">
    <citation type="submission" date="2025-08" db="UniProtKB">
        <authorList>
            <consortium name="RefSeq"/>
        </authorList>
    </citation>
    <scope>IDENTIFICATION</scope>
    <source>
        <tissue evidence="3">Liver</tissue>
    </source>
</reference>
<gene>
    <name evidence="3" type="primary">LIF</name>
</gene>
<protein>
    <submittedName>
        <fullName evidence="3">Leukemia inhibitory factor</fullName>
    </submittedName>
</protein>
<dbReference type="KEGG" id="lww:102726514"/>
<sequence>MSQQPHAPDQEPAGAAQWQCQRSLYSLLHSPGGAVPQQPGQAVWPQCDGLPAIPRQRHGEDAASGAVPHHRVPRRLPGQHHPGPEGPQSQRPQPPQQAERHCGHHAGPPQQRALPPV</sequence>